<dbReference type="InterPro" id="IPR036719">
    <property type="entry name" value="Neuro-gated_channel_TM_sf"/>
</dbReference>
<evidence type="ECO:0000256" key="12">
    <source>
        <dbReference type="ARBA" id="ARBA00023257"/>
    </source>
</evidence>
<keyword evidence="14" id="KW-0407">Ion channel</keyword>
<feature type="transmembrane region" description="Helical" evidence="27">
    <location>
        <begin position="266"/>
        <end position="289"/>
    </location>
</feature>
<dbReference type="InterPro" id="IPR006201">
    <property type="entry name" value="Neur_channel"/>
</dbReference>
<dbReference type="GO" id="GO:0045211">
    <property type="term" value="C:postsynaptic membrane"/>
    <property type="evidence" value="ECO:0007669"/>
    <property type="project" value="UniProtKB-SubCell"/>
</dbReference>
<feature type="transmembrane region" description="Helical" evidence="27">
    <location>
        <begin position="327"/>
        <end position="344"/>
    </location>
</feature>
<dbReference type="InterPro" id="IPR006202">
    <property type="entry name" value="Neur_chan_lig-bd"/>
</dbReference>
<dbReference type="RefSeq" id="XP_029001508.1">
    <property type="nucleotide sequence ID" value="XM_029145675.3"/>
</dbReference>
<evidence type="ECO:0000259" key="29">
    <source>
        <dbReference type="Pfam" id="PF02932"/>
    </source>
</evidence>
<comment type="subunit">
    <text evidence="22">Forms homopentameric as well as heteropentameric serotonin-activated cation-selective channel complexes with HTR3B or HTR3C or HTR3D or HTR3E. The homomeric complex is functional but exhibits low conductance with modified voltage dependence, and decreased agonist and antagonist affinity. Heteropentameric complexes display properties which resemble that of neuronal serotonin-activated channels in vivo. Interacts with RIC3.</text>
</comment>
<dbReference type="Pfam" id="PF02931">
    <property type="entry name" value="Neur_chan_LBD"/>
    <property type="match status" value="1"/>
</dbReference>
<dbReference type="GO" id="GO:0004888">
    <property type="term" value="F:transmembrane signaling receptor activity"/>
    <property type="evidence" value="ECO:0007669"/>
    <property type="project" value="InterPro"/>
</dbReference>
<dbReference type="InterPro" id="IPR038050">
    <property type="entry name" value="Neuro_actylchol_rec"/>
</dbReference>
<dbReference type="Gene3D" id="1.20.58.390">
    <property type="entry name" value="Neurotransmitter-gated ion-channel transmembrane domain"/>
    <property type="match status" value="1"/>
</dbReference>
<evidence type="ECO:0000256" key="14">
    <source>
        <dbReference type="ARBA" id="ARBA00023303"/>
    </source>
</evidence>
<dbReference type="SUPFAM" id="SSF63712">
    <property type="entry name" value="Nicotinic receptor ligand binding domain-like"/>
    <property type="match status" value="1"/>
</dbReference>
<feature type="domain" description="Neurotransmitter-gated ion-channel transmembrane" evidence="29">
    <location>
        <begin position="273"/>
        <end position="482"/>
    </location>
</feature>
<dbReference type="KEGG" id="bspl:114852946"/>
<protein>
    <recommendedName>
        <fullName evidence="23">5-hydroxytryptamine receptor 3A</fullName>
    </recommendedName>
    <alternativeName>
        <fullName evidence="25">5-hydroxytryptamine receptor 3</fullName>
    </alternativeName>
    <alternativeName>
        <fullName evidence="24">Serotonin receptor 3A</fullName>
    </alternativeName>
    <alternativeName>
        <fullName evidence="26">Serotonin-gated ion channel receptor</fullName>
    </alternativeName>
</protein>
<keyword evidence="11" id="KW-0325">Glycoprotein</keyword>
<dbReference type="FunFam" id="1.20.58.390:FF:000020">
    <property type="entry name" value="5-hydroxytryptamine (serotonin) receptor 3A"/>
    <property type="match status" value="1"/>
</dbReference>
<evidence type="ECO:0000256" key="21">
    <source>
        <dbReference type="ARBA" id="ARBA00061202"/>
    </source>
</evidence>
<dbReference type="AlphaFoldDB" id="A0A6P7M5S9"/>
<evidence type="ECO:0000256" key="2">
    <source>
        <dbReference type="ARBA" id="ARBA00022475"/>
    </source>
</evidence>
<evidence type="ECO:0000256" key="7">
    <source>
        <dbReference type="ARBA" id="ARBA00023065"/>
    </source>
</evidence>
<comment type="catalytic activity">
    <reaction evidence="18">
        <text>Na(+)(in) = Na(+)(out)</text>
        <dbReference type="Rhea" id="RHEA:34963"/>
        <dbReference type="ChEBI" id="CHEBI:29101"/>
    </reaction>
</comment>
<dbReference type="Pfam" id="PF02932">
    <property type="entry name" value="Neur_chan_memb"/>
    <property type="match status" value="1"/>
</dbReference>
<dbReference type="CDD" id="cd19063">
    <property type="entry name" value="LGIC_TM_5-HT3"/>
    <property type="match status" value="1"/>
</dbReference>
<evidence type="ECO:0000313" key="30">
    <source>
        <dbReference type="Proteomes" id="UP000515150"/>
    </source>
</evidence>
<evidence type="ECO:0000256" key="5">
    <source>
        <dbReference type="ARBA" id="ARBA00022989"/>
    </source>
</evidence>
<evidence type="ECO:0000256" key="13">
    <source>
        <dbReference type="ARBA" id="ARBA00023286"/>
    </source>
</evidence>
<comment type="catalytic activity">
    <reaction evidence="17">
        <text>K(+)(in) = K(+)(out)</text>
        <dbReference type="Rhea" id="RHEA:29463"/>
        <dbReference type="ChEBI" id="CHEBI:29103"/>
    </reaction>
</comment>
<dbReference type="Gene3D" id="2.70.170.10">
    <property type="entry name" value="Neurotransmitter-gated ion-channel ligand-binding domain"/>
    <property type="match status" value="1"/>
</dbReference>
<keyword evidence="13" id="KW-1071">Ligand-gated ion channel</keyword>
<keyword evidence="6" id="KW-0770">Synapse</keyword>
<evidence type="ECO:0000256" key="20">
    <source>
        <dbReference type="ARBA" id="ARBA00037540"/>
    </source>
</evidence>
<gene>
    <name evidence="31" type="primary">LOC114852946</name>
</gene>
<dbReference type="InterPro" id="IPR036734">
    <property type="entry name" value="Neur_chan_lig-bd_sf"/>
</dbReference>
<evidence type="ECO:0000256" key="11">
    <source>
        <dbReference type="ARBA" id="ARBA00023180"/>
    </source>
</evidence>
<dbReference type="InterPro" id="IPR049944">
    <property type="entry name" value="LGIC_TM_5-HT3"/>
</dbReference>
<sequence length="499" mass="56696">MSLIWSSEVVKNTLHTTKIQQVPKMPEVKLTQLLLICCMLHWGNYAYNVTCSKPNLQSLNKALGGLFNNSQVLPVGNLSTLNVSIEITVVAIIGVNERSQILSTVIWRVLQWNIGGLSWNETTCGTNRVSVLRENLWVPDIYIAEFIDEDKTAFKPPYVYLNSTGYVYDDQPLLVQSSCELGTYTFPFDIQNCSLSFGSYLHFDTDIQMFLSSTRDHILSESKDVVQTNGEWELTDIFIDDKHTVVLEVGNYSQIQFFIVLRRRPLVYVVTLLLPSCFLISVDLFSFLLPTQSVDRSSFKMTLLLGYTVFLFIVSELLPVTGGSTPLISVFFSVSLALMVASLLETVLITNLQSSSGEQIRAPHWLRVLVLQYLSVVVCLSEQKRKNLASVFHTNSNKDSSLSCTISRTLSQELQSVSDDSEKDSNPTLEELRKLRHEVRAIRVQVDKHREENISQEWVMIGLVLDRLLFSLYLVFISVSFLVIVFVWIWSTSYCMQNE</sequence>
<evidence type="ECO:0000256" key="24">
    <source>
        <dbReference type="ARBA" id="ARBA00078864"/>
    </source>
</evidence>
<keyword evidence="30" id="KW-1185">Reference proteome</keyword>
<keyword evidence="10" id="KW-0675">Receptor</keyword>
<keyword evidence="5 27" id="KW-1133">Transmembrane helix</keyword>
<evidence type="ECO:0000256" key="8">
    <source>
        <dbReference type="ARBA" id="ARBA00023136"/>
    </source>
</evidence>
<evidence type="ECO:0000256" key="15">
    <source>
        <dbReference type="ARBA" id="ARBA00034104"/>
    </source>
</evidence>
<dbReference type="InterPro" id="IPR006029">
    <property type="entry name" value="Neurotrans-gated_channel_TM"/>
</dbReference>
<evidence type="ECO:0000256" key="17">
    <source>
        <dbReference type="ARBA" id="ARBA00034430"/>
    </source>
</evidence>
<comment type="catalytic activity">
    <reaction evidence="19">
        <text>Ca(2+)(in) = Ca(2+)(out)</text>
        <dbReference type="Rhea" id="RHEA:29671"/>
        <dbReference type="ChEBI" id="CHEBI:29108"/>
    </reaction>
</comment>
<evidence type="ECO:0000256" key="6">
    <source>
        <dbReference type="ARBA" id="ARBA00023018"/>
    </source>
</evidence>
<keyword evidence="8 27" id="KW-0472">Membrane</keyword>
<keyword evidence="7" id="KW-0406">Ion transport</keyword>
<dbReference type="PRINTS" id="PR00252">
    <property type="entry name" value="NRIONCHANNEL"/>
</dbReference>
<feature type="transmembrane region" description="Helical" evidence="27">
    <location>
        <begin position="468"/>
        <end position="490"/>
    </location>
</feature>
<evidence type="ECO:0000256" key="19">
    <source>
        <dbReference type="ARBA" id="ARBA00036634"/>
    </source>
</evidence>
<dbReference type="SUPFAM" id="SSF90112">
    <property type="entry name" value="Neurotransmitter-gated ion-channel transmembrane pore"/>
    <property type="match status" value="1"/>
</dbReference>
<comment type="subcellular location">
    <subcellularLocation>
        <location evidence="15">Postsynaptic cell membrane</location>
        <topology evidence="15">Multi-pass membrane protein</topology>
    </subcellularLocation>
</comment>
<evidence type="ECO:0000256" key="26">
    <source>
        <dbReference type="ARBA" id="ARBA00083210"/>
    </source>
</evidence>
<dbReference type="GO" id="GO:0005230">
    <property type="term" value="F:extracellular ligand-gated monoatomic ion channel activity"/>
    <property type="evidence" value="ECO:0007669"/>
    <property type="project" value="InterPro"/>
</dbReference>
<evidence type="ECO:0000256" key="3">
    <source>
        <dbReference type="ARBA" id="ARBA00022692"/>
    </source>
</evidence>
<keyword evidence="12" id="KW-0628">Postsynaptic cell membrane</keyword>
<dbReference type="PANTHER" id="PTHR18945">
    <property type="entry name" value="NEUROTRANSMITTER GATED ION CHANNEL"/>
    <property type="match status" value="1"/>
</dbReference>
<evidence type="ECO:0000256" key="10">
    <source>
        <dbReference type="ARBA" id="ARBA00023170"/>
    </source>
</evidence>
<keyword evidence="4" id="KW-0732">Signal</keyword>
<evidence type="ECO:0000256" key="27">
    <source>
        <dbReference type="SAM" id="Phobius"/>
    </source>
</evidence>
<evidence type="ECO:0000313" key="31">
    <source>
        <dbReference type="RefSeq" id="XP_029001508.1"/>
    </source>
</evidence>
<name>A0A6P7M5S9_BETSP</name>
<comment type="catalytic activity">
    <reaction evidence="16">
        <text>Mg(2+)(in) = Mg(2+)(out)</text>
        <dbReference type="Rhea" id="RHEA:29827"/>
        <dbReference type="ChEBI" id="CHEBI:18420"/>
    </reaction>
</comment>
<evidence type="ECO:0000256" key="4">
    <source>
        <dbReference type="ARBA" id="ARBA00022729"/>
    </source>
</evidence>
<dbReference type="Proteomes" id="UP000515150">
    <property type="component" value="Chromosome 4"/>
</dbReference>
<evidence type="ECO:0000256" key="16">
    <source>
        <dbReference type="ARBA" id="ARBA00034269"/>
    </source>
</evidence>
<feature type="domain" description="Neurotransmitter-gated ion-channel ligand-binding" evidence="28">
    <location>
        <begin position="69"/>
        <end position="265"/>
    </location>
</feature>
<evidence type="ECO:0000256" key="1">
    <source>
        <dbReference type="ARBA" id="ARBA00022448"/>
    </source>
</evidence>
<organism evidence="30 31">
    <name type="scientific">Betta splendens</name>
    <name type="common">Siamese fighting fish</name>
    <dbReference type="NCBI Taxonomy" id="158456"/>
    <lineage>
        <taxon>Eukaryota</taxon>
        <taxon>Metazoa</taxon>
        <taxon>Chordata</taxon>
        <taxon>Craniata</taxon>
        <taxon>Vertebrata</taxon>
        <taxon>Euteleostomi</taxon>
        <taxon>Actinopterygii</taxon>
        <taxon>Neopterygii</taxon>
        <taxon>Teleostei</taxon>
        <taxon>Neoteleostei</taxon>
        <taxon>Acanthomorphata</taxon>
        <taxon>Anabantaria</taxon>
        <taxon>Anabantiformes</taxon>
        <taxon>Anabantoidei</taxon>
        <taxon>Osphronemidae</taxon>
        <taxon>Betta</taxon>
    </lineage>
</organism>
<keyword evidence="2" id="KW-1003">Cell membrane</keyword>
<accession>A0A6P7M5S9</accession>
<comment type="similarity">
    <text evidence="21">Belongs to the ligand-gated ion channel (TC 1.A.9) family. 5-hydroxytryptamine receptor (TC 1.A.9.2) subfamily. HTR3A sub-subfamily.</text>
</comment>
<keyword evidence="9" id="KW-1015">Disulfide bond</keyword>
<dbReference type="FunFam" id="2.70.170.10:FF:000017">
    <property type="entry name" value="5-hydroxytryptamine receptor 3A"/>
    <property type="match status" value="1"/>
</dbReference>
<dbReference type="OrthoDB" id="6097796at2759"/>
<evidence type="ECO:0000256" key="22">
    <source>
        <dbReference type="ARBA" id="ARBA00061864"/>
    </source>
</evidence>
<evidence type="ECO:0000256" key="25">
    <source>
        <dbReference type="ARBA" id="ARBA00080492"/>
    </source>
</evidence>
<feature type="transmembrane region" description="Helical" evidence="27">
    <location>
        <begin position="301"/>
        <end position="320"/>
    </location>
</feature>
<reference evidence="31" key="1">
    <citation type="submission" date="2025-08" db="UniProtKB">
        <authorList>
            <consortium name="RefSeq"/>
        </authorList>
    </citation>
    <scope>IDENTIFICATION</scope>
</reference>
<keyword evidence="3 27" id="KW-0812">Transmembrane</keyword>
<evidence type="ECO:0000256" key="9">
    <source>
        <dbReference type="ARBA" id="ARBA00023157"/>
    </source>
</evidence>
<comment type="function">
    <text evidence="20">Forms serotonin (5-hydroxytryptamine/5-HT3)-activated cation-selective channel complexes, which when activated cause fast, depolarizing responses in neurons.</text>
</comment>
<dbReference type="InParanoid" id="A0A6P7M5S9"/>
<evidence type="ECO:0000256" key="23">
    <source>
        <dbReference type="ARBA" id="ARBA00068982"/>
    </source>
</evidence>
<keyword evidence="1" id="KW-0813">Transport</keyword>
<dbReference type="GeneID" id="114852946"/>
<evidence type="ECO:0000259" key="28">
    <source>
        <dbReference type="Pfam" id="PF02931"/>
    </source>
</evidence>
<evidence type="ECO:0000256" key="18">
    <source>
        <dbReference type="ARBA" id="ARBA00036239"/>
    </source>
</evidence>
<proteinExistence type="inferred from homology"/>